<accession>A0A0U5B5M0</accession>
<keyword evidence="10" id="KW-0143">Chaperone</keyword>
<dbReference type="SUPFAM" id="SSF158442">
    <property type="entry name" value="DsbB-like"/>
    <property type="match status" value="1"/>
</dbReference>
<keyword evidence="13" id="KW-1185">Reference proteome</keyword>
<dbReference type="Proteomes" id="UP000217696">
    <property type="component" value="Chromosome"/>
</dbReference>
<name>A0A0U5B5M0_9BACL</name>
<protein>
    <submittedName>
        <fullName evidence="12">Disulfide bond formation protein C</fullName>
    </submittedName>
</protein>
<proteinExistence type="inferred from homology"/>
<dbReference type="HAMAP" id="MF_00287">
    <property type="entry name" value="BdbC"/>
    <property type="match status" value="1"/>
</dbReference>
<dbReference type="InterPro" id="IPR023380">
    <property type="entry name" value="DsbB-like_sf"/>
</dbReference>
<comment type="similarity">
    <text evidence="2">Belongs to the DsbB family. BdbC subfamily.</text>
</comment>
<evidence type="ECO:0000256" key="1">
    <source>
        <dbReference type="ARBA" id="ARBA00004141"/>
    </source>
</evidence>
<keyword evidence="11" id="KW-0676">Redox-active center</keyword>
<keyword evidence="4" id="KW-0812">Transmembrane</keyword>
<evidence type="ECO:0000313" key="12">
    <source>
        <dbReference type="EMBL" id="BAU28719.1"/>
    </source>
</evidence>
<comment type="subcellular location">
    <subcellularLocation>
        <location evidence="1">Membrane</location>
        <topology evidence="1">Multi-pass membrane protein</topology>
    </subcellularLocation>
</comment>
<sequence>MSKIIRTYNLYFAWIISVMALMGSLYFSEIMGFEPCKLCWFQRICMYPLVILLGMAAYRGDDHIVPYARVLSSIGMVLSLFHYLEQKIPGMQDILPCTTGIPCSGQYINWLGFITIPFLALVAFGCITVLLSVGEKKAL</sequence>
<reference evidence="12 13" key="1">
    <citation type="submission" date="2015-12" db="EMBL/GenBank/DDBJ databases">
        <title>Genome sequence of Aneurinibacillus soli.</title>
        <authorList>
            <person name="Lee J.S."/>
            <person name="Lee K.C."/>
            <person name="Kim K.K."/>
            <person name="Lee B.W."/>
        </authorList>
    </citation>
    <scope>NUCLEOTIDE SEQUENCE [LARGE SCALE GENOMIC DNA]</scope>
    <source>
        <strain evidence="12 13">CB4</strain>
    </source>
</reference>
<evidence type="ECO:0000256" key="8">
    <source>
        <dbReference type="ARBA" id="ARBA00023136"/>
    </source>
</evidence>
<dbReference type="Gene3D" id="1.20.1550.10">
    <property type="entry name" value="DsbB-like"/>
    <property type="match status" value="1"/>
</dbReference>
<evidence type="ECO:0000256" key="3">
    <source>
        <dbReference type="ARBA" id="ARBA00022448"/>
    </source>
</evidence>
<dbReference type="AlphaFoldDB" id="A0A0U5B5M0"/>
<dbReference type="PANTHER" id="PTHR43469:SF1">
    <property type="entry name" value="SPBETA PROPHAGE-DERIVED DISULFIDE BOND FORMATION PROTEIN B"/>
    <property type="match status" value="1"/>
</dbReference>
<dbReference type="NCBIfam" id="NF002849">
    <property type="entry name" value="PRK03113.1"/>
    <property type="match status" value="1"/>
</dbReference>
<evidence type="ECO:0000256" key="6">
    <source>
        <dbReference type="ARBA" id="ARBA00022989"/>
    </source>
</evidence>
<dbReference type="RefSeq" id="WP_096466444.1">
    <property type="nucleotide sequence ID" value="NZ_QJSZ01000005.1"/>
</dbReference>
<evidence type="ECO:0000256" key="11">
    <source>
        <dbReference type="ARBA" id="ARBA00023284"/>
    </source>
</evidence>
<evidence type="ECO:0000256" key="2">
    <source>
        <dbReference type="ARBA" id="ARBA00007602"/>
    </source>
</evidence>
<evidence type="ECO:0000256" key="7">
    <source>
        <dbReference type="ARBA" id="ARBA00023002"/>
    </source>
</evidence>
<evidence type="ECO:0000256" key="9">
    <source>
        <dbReference type="ARBA" id="ARBA00023157"/>
    </source>
</evidence>
<keyword evidence="7" id="KW-0560">Oxidoreductase</keyword>
<keyword evidence="8" id="KW-0472">Membrane</keyword>
<dbReference type="Pfam" id="PF02600">
    <property type="entry name" value="DsbB"/>
    <property type="match status" value="1"/>
</dbReference>
<dbReference type="InterPro" id="IPR003752">
    <property type="entry name" value="DiS_bond_form_DsbB/BdbC"/>
</dbReference>
<evidence type="ECO:0000256" key="10">
    <source>
        <dbReference type="ARBA" id="ARBA00023186"/>
    </source>
</evidence>
<evidence type="ECO:0000256" key="4">
    <source>
        <dbReference type="ARBA" id="ARBA00022692"/>
    </source>
</evidence>
<keyword evidence="3" id="KW-0813">Transport</keyword>
<gene>
    <name evidence="12" type="primary">bdbC</name>
    <name evidence="12" type="ORF">CB4_02894</name>
</gene>
<dbReference type="PANTHER" id="PTHR43469">
    <property type="entry name" value="DISULFIDE FORMATION PROTEIN-RELATED"/>
    <property type="match status" value="1"/>
</dbReference>
<dbReference type="PIRSF" id="PIRSF036659">
    <property type="entry name" value="BdbC"/>
    <property type="match status" value="1"/>
</dbReference>
<keyword evidence="5" id="KW-0249">Electron transport</keyword>
<dbReference type="KEGG" id="asoc:CB4_02894"/>
<evidence type="ECO:0000256" key="5">
    <source>
        <dbReference type="ARBA" id="ARBA00022982"/>
    </source>
</evidence>
<dbReference type="GO" id="GO:0006457">
    <property type="term" value="P:protein folding"/>
    <property type="evidence" value="ECO:0007669"/>
    <property type="project" value="InterPro"/>
</dbReference>
<dbReference type="OrthoDB" id="158402at2"/>
<keyword evidence="9" id="KW-1015">Disulfide bond</keyword>
<evidence type="ECO:0000313" key="13">
    <source>
        <dbReference type="Proteomes" id="UP000217696"/>
    </source>
</evidence>
<dbReference type="GO" id="GO:0016020">
    <property type="term" value="C:membrane"/>
    <property type="evidence" value="ECO:0007669"/>
    <property type="project" value="UniProtKB-SubCell"/>
</dbReference>
<dbReference type="InterPro" id="IPR012187">
    <property type="entry name" value="Disulphide_bond_form_BdbC"/>
</dbReference>
<dbReference type="GO" id="GO:0015035">
    <property type="term" value="F:protein-disulfide reductase activity"/>
    <property type="evidence" value="ECO:0007669"/>
    <property type="project" value="InterPro"/>
</dbReference>
<dbReference type="EMBL" id="AP017312">
    <property type="protein sequence ID" value="BAU28719.1"/>
    <property type="molecule type" value="Genomic_DNA"/>
</dbReference>
<organism evidence="12 13">
    <name type="scientific">Aneurinibacillus soli</name>
    <dbReference type="NCBI Taxonomy" id="1500254"/>
    <lineage>
        <taxon>Bacteria</taxon>
        <taxon>Bacillati</taxon>
        <taxon>Bacillota</taxon>
        <taxon>Bacilli</taxon>
        <taxon>Bacillales</taxon>
        <taxon>Paenibacillaceae</taxon>
        <taxon>Aneurinibacillus group</taxon>
        <taxon>Aneurinibacillus</taxon>
    </lineage>
</organism>
<keyword evidence="6" id="KW-1133">Transmembrane helix</keyword>